<dbReference type="OrthoDB" id="9789566at2"/>
<keyword evidence="5" id="KW-1185">Reference proteome</keyword>
<dbReference type="PANTHER" id="PTHR43479:SF11">
    <property type="entry name" value="ACREF_ENVCD OPERON REPRESSOR-RELATED"/>
    <property type="match status" value="1"/>
</dbReference>
<evidence type="ECO:0000256" key="1">
    <source>
        <dbReference type="ARBA" id="ARBA00023125"/>
    </source>
</evidence>
<dbReference type="InterPro" id="IPR001647">
    <property type="entry name" value="HTH_TetR"/>
</dbReference>
<dbReference type="Pfam" id="PF00440">
    <property type="entry name" value="TetR_N"/>
    <property type="match status" value="1"/>
</dbReference>
<dbReference type="Proteomes" id="UP000028713">
    <property type="component" value="Unassembled WGS sequence"/>
</dbReference>
<dbReference type="InterPro" id="IPR050624">
    <property type="entry name" value="HTH-type_Tx_Regulator"/>
</dbReference>
<feature type="domain" description="HTH tetR-type" evidence="3">
    <location>
        <begin position="11"/>
        <end position="71"/>
    </location>
</feature>
<reference evidence="4 5" key="1">
    <citation type="submission" date="2014-07" db="EMBL/GenBank/DDBJ databases">
        <title>Genome of Chryseobacterium formosense LMG 24722.</title>
        <authorList>
            <person name="Pipes S.E."/>
            <person name="Stropko S.J."/>
            <person name="Newman J.D."/>
        </authorList>
    </citation>
    <scope>NUCLEOTIDE SEQUENCE [LARGE SCALE GENOMIC DNA]</scope>
    <source>
        <strain evidence="4 5">LMG 24722</strain>
    </source>
</reference>
<comment type="caution">
    <text evidence="4">The sequence shown here is derived from an EMBL/GenBank/DDBJ whole genome shotgun (WGS) entry which is preliminary data.</text>
</comment>
<dbReference type="RefSeq" id="WP_051882695.1">
    <property type="nucleotide sequence ID" value="NZ_FPAP01000001.1"/>
</dbReference>
<gene>
    <name evidence="4" type="ORF">IX39_08005</name>
</gene>
<dbReference type="InterPro" id="IPR009057">
    <property type="entry name" value="Homeodomain-like_sf"/>
</dbReference>
<protein>
    <recommendedName>
        <fullName evidence="3">HTH tetR-type domain-containing protein</fullName>
    </recommendedName>
</protein>
<dbReference type="SUPFAM" id="SSF46689">
    <property type="entry name" value="Homeodomain-like"/>
    <property type="match status" value="1"/>
</dbReference>
<dbReference type="STRING" id="236814.IX39_08005"/>
<name>A0A085Z807_9FLAO</name>
<dbReference type="PANTHER" id="PTHR43479">
    <property type="entry name" value="ACREF/ENVCD OPERON REPRESSOR-RELATED"/>
    <property type="match status" value="1"/>
</dbReference>
<evidence type="ECO:0000313" key="5">
    <source>
        <dbReference type="Proteomes" id="UP000028713"/>
    </source>
</evidence>
<proteinExistence type="predicted"/>
<feature type="DNA-binding region" description="H-T-H motif" evidence="2">
    <location>
        <begin position="34"/>
        <end position="53"/>
    </location>
</feature>
<evidence type="ECO:0000259" key="3">
    <source>
        <dbReference type="PROSITE" id="PS50977"/>
    </source>
</evidence>
<dbReference type="PROSITE" id="PS50977">
    <property type="entry name" value="HTH_TETR_2"/>
    <property type="match status" value="1"/>
</dbReference>
<dbReference type="eggNOG" id="COG1309">
    <property type="taxonomic scope" value="Bacteria"/>
</dbReference>
<evidence type="ECO:0000313" key="4">
    <source>
        <dbReference type="EMBL" id="KFF00571.1"/>
    </source>
</evidence>
<keyword evidence="1 2" id="KW-0238">DNA-binding</keyword>
<dbReference type="GO" id="GO:0003677">
    <property type="term" value="F:DNA binding"/>
    <property type="evidence" value="ECO:0007669"/>
    <property type="project" value="UniProtKB-UniRule"/>
</dbReference>
<dbReference type="EMBL" id="JPRP01000001">
    <property type="protein sequence ID" value="KFF00571.1"/>
    <property type="molecule type" value="Genomic_DNA"/>
</dbReference>
<organism evidence="4 5">
    <name type="scientific">Chryseobacterium formosense</name>
    <dbReference type="NCBI Taxonomy" id="236814"/>
    <lineage>
        <taxon>Bacteria</taxon>
        <taxon>Pseudomonadati</taxon>
        <taxon>Bacteroidota</taxon>
        <taxon>Flavobacteriia</taxon>
        <taxon>Flavobacteriales</taxon>
        <taxon>Weeksellaceae</taxon>
        <taxon>Chryseobacterium group</taxon>
        <taxon>Chryseobacterium</taxon>
    </lineage>
</organism>
<dbReference type="AlphaFoldDB" id="A0A085Z807"/>
<dbReference type="Gene3D" id="1.10.357.10">
    <property type="entry name" value="Tetracycline Repressor, domain 2"/>
    <property type="match status" value="1"/>
</dbReference>
<dbReference type="PRINTS" id="PR00455">
    <property type="entry name" value="HTHTETR"/>
</dbReference>
<evidence type="ECO:0000256" key="2">
    <source>
        <dbReference type="PROSITE-ProRule" id="PRU00335"/>
    </source>
</evidence>
<accession>A0A085Z807</accession>
<sequence>MNVKGPWKIVDNNKTQILLTAQKLFSEKGYRNTSIRDIADCVGTNCSMINYHFKTKENLYIQIIENLWPSLDYISSDTETDADVLLKDFVFKSIEEAFNNTQLIQLCLETKIFPVSEKADSIIKKMTEKHFSHFKILAEKARYNHIKFLYTSIFALTIDIVSQNAKSADLSKDGHAGLEELLCYIETTFLVQ</sequence>